<accession>A0ABN3Q8G6</accession>
<gene>
    <name evidence="2" type="ORF">GCM10010411_64880</name>
</gene>
<dbReference type="Gene3D" id="1.10.10.10">
    <property type="entry name" value="Winged helix-like DNA-binding domain superfamily/Winged helix DNA-binding domain"/>
    <property type="match status" value="1"/>
</dbReference>
<dbReference type="RefSeq" id="WP_344546287.1">
    <property type="nucleotide sequence ID" value="NZ_BAAATD010000010.1"/>
</dbReference>
<dbReference type="InterPro" id="IPR016032">
    <property type="entry name" value="Sig_transdc_resp-reg_C-effctor"/>
</dbReference>
<dbReference type="InterPro" id="IPR003593">
    <property type="entry name" value="AAA+_ATPase"/>
</dbReference>
<dbReference type="Pfam" id="PF13191">
    <property type="entry name" value="AAA_16"/>
    <property type="match status" value="1"/>
</dbReference>
<dbReference type="SMART" id="SM00382">
    <property type="entry name" value="AAA"/>
    <property type="match status" value="1"/>
</dbReference>
<dbReference type="InterPro" id="IPR000792">
    <property type="entry name" value="Tscrpt_reg_LuxR_C"/>
</dbReference>
<dbReference type="SMART" id="SM00421">
    <property type="entry name" value="HTH_LUXR"/>
    <property type="match status" value="1"/>
</dbReference>
<dbReference type="InterPro" id="IPR036388">
    <property type="entry name" value="WH-like_DNA-bd_sf"/>
</dbReference>
<dbReference type="InterPro" id="IPR027417">
    <property type="entry name" value="P-loop_NTPase"/>
</dbReference>
<dbReference type="SUPFAM" id="SSF52540">
    <property type="entry name" value="P-loop containing nucleoside triphosphate hydrolases"/>
    <property type="match status" value="1"/>
</dbReference>
<proteinExistence type="predicted"/>
<protein>
    <submittedName>
        <fullName evidence="2">LuxR family transcriptional regulator</fullName>
    </submittedName>
</protein>
<organism evidence="2 3">
    <name type="scientific">Actinomadura fulvescens</name>
    <dbReference type="NCBI Taxonomy" id="46160"/>
    <lineage>
        <taxon>Bacteria</taxon>
        <taxon>Bacillati</taxon>
        <taxon>Actinomycetota</taxon>
        <taxon>Actinomycetes</taxon>
        <taxon>Streptosporangiales</taxon>
        <taxon>Thermomonosporaceae</taxon>
        <taxon>Actinomadura</taxon>
    </lineage>
</organism>
<dbReference type="InterPro" id="IPR011990">
    <property type="entry name" value="TPR-like_helical_dom_sf"/>
</dbReference>
<evidence type="ECO:0000313" key="2">
    <source>
        <dbReference type="EMBL" id="GAA2620114.1"/>
    </source>
</evidence>
<dbReference type="InterPro" id="IPR041664">
    <property type="entry name" value="AAA_16"/>
</dbReference>
<sequence length="772" mass="83355">MVALVDALGATTSYIGRRREAAEVRSALGESRLVTLVGPGGVGKTRLVKSVAAQVAGEFGDGVVFIGLAELREGDRLPYLVATRLGLHARSGQPAAEMVLDHLRDRELLVILDNCEHLVDAAAAFAAEVLAECPGVVTLATSRQSLALAGERVFRVPPLPVPSGPADSADATAEPARFDGVRLFVERAAEAVPGFELTEDNGPAVIQICRSLDGLPLAIELAAARVRSLSPAQIVERLPRSLRLLTTSPRRAPERQRTLRATIEWSFELCSPAEKAVWLHSSVFAGSFDLEAAEHVCAGTEVPRDAVLDTVEGLLDKSVLMRIDHGRVVRYRMLETLREHGQELLEQAGELARTARLHRDWVDTLTAAADAAWAGPEQLDWIARLRHEHANLRAAMEWCLAEPGEAGAVLRIASRLDEYWTYFGHSVECRQWLDRALAVTAADHPDRVKALTACALQAVWHLDLERAGARLDEAERLARGPRPGAEHEPRPGAEVASAFITYVRSLAAQIRTDPGAAELAASAAATFRAHGDVRRELHPLWIYGVSVGYRRGDVEEGRRALRRMLQLTEACGETRYRAMAQFGLAYLEVERGDVEVAAGLAHRSLDNLRKIGSGSGTAYLLDAHAWIADRQGEHERAAVLFGAAATVWRAIGSSPEIAVSGPHLSHKAAARAALGADAFDRAFAAGRVMPGEEAVRYALGETGPGPAERPAILTRREHEIAELVAAGLSNREIATKLVISQRTAATHVQNILAKLGFHNRAQIAAWFAASSG</sequence>
<dbReference type="PANTHER" id="PTHR47691:SF3">
    <property type="entry name" value="HTH-TYPE TRANSCRIPTIONAL REGULATOR RV0890C-RELATED"/>
    <property type="match status" value="1"/>
</dbReference>
<comment type="caution">
    <text evidence="2">The sequence shown here is derived from an EMBL/GenBank/DDBJ whole genome shotgun (WGS) entry which is preliminary data.</text>
</comment>
<evidence type="ECO:0000313" key="3">
    <source>
        <dbReference type="Proteomes" id="UP001501509"/>
    </source>
</evidence>
<evidence type="ECO:0000259" key="1">
    <source>
        <dbReference type="PROSITE" id="PS50043"/>
    </source>
</evidence>
<dbReference type="PRINTS" id="PR00364">
    <property type="entry name" value="DISEASERSIST"/>
</dbReference>
<dbReference type="SUPFAM" id="SSF46894">
    <property type="entry name" value="C-terminal effector domain of the bipartite response regulators"/>
    <property type="match status" value="1"/>
</dbReference>
<name>A0ABN3Q8G6_9ACTN</name>
<dbReference type="Proteomes" id="UP001501509">
    <property type="component" value="Unassembled WGS sequence"/>
</dbReference>
<dbReference type="CDD" id="cd06170">
    <property type="entry name" value="LuxR_C_like"/>
    <property type="match status" value="1"/>
</dbReference>
<feature type="domain" description="HTH luxR-type" evidence="1">
    <location>
        <begin position="706"/>
        <end position="771"/>
    </location>
</feature>
<dbReference type="SUPFAM" id="SSF48452">
    <property type="entry name" value="TPR-like"/>
    <property type="match status" value="1"/>
</dbReference>
<dbReference type="Gene3D" id="3.40.50.300">
    <property type="entry name" value="P-loop containing nucleotide triphosphate hydrolases"/>
    <property type="match status" value="1"/>
</dbReference>
<dbReference type="Gene3D" id="1.25.40.10">
    <property type="entry name" value="Tetratricopeptide repeat domain"/>
    <property type="match status" value="1"/>
</dbReference>
<dbReference type="PROSITE" id="PS50043">
    <property type="entry name" value="HTH_LUXR_2"/>
    <property type="match status" value="1"/>
</dbReference>
<keyword evidence="3" id="KW-1185">Reference proteome</keyword>
<dbReference type="PANTHER" id="PTHR47691">
    <property type="entry name" value="REGULATOR-RELATED"/>
    <property type="match status" value="1"/>
</dbReference>
<dbReference type="EMBL" id="BAAATD010000010">
    <property type="protein sequence ID" value="GAA2620114.1"/>
    <property type="molecule type" value="Genomic_DNA"/>
</dbReference>
<dbReference type="Pfam" id="PF00196">
    <property type="entry name" value="GerE"/>
    <property type="match status" value="1"/>
</dbReference>
<reference evidence="2 3" key="1">
    <citation type="journal article" date="2019" name="Int. J. Syst. Evol. Microbiol.">
        <title>The Global Catalogue of Microorganisms (GCM) 10K type strain sequencing project: providing services to taxonomists for standard genome sequencing and annotation.</title>
        <authorList>
            <consortium name="The Broad Institute Genomics Platform"/>
            <consortium name="The Broad Institute Genome Sequencing Center for Infectious Disease"/>
            <person name="Wu L."/>
            <person name="Ma J."/>
        </authorList>
    </citation>
    <scope>NUCLEOTIDE SEQUENCE [LARGE SCALE GENOMIC DNA]</scope>
    <source>
        <strain evidence="2 3">JCM 6833</strain>
    </source>
</reference>
<dbReference type="PRINTS" id="PR00038">
    <property type="entry name" value="HTHLUXR"/>
</dbReference>